<evidence type="ECO:0000313" key="6">
    <source>
        <dbReference type="EMBL" id="MEY1660939.1"/>
    </source>
</evidence>
<evidence type="ECO:0000256" key="3">
    <source>
        <dbReference type="ARBA" id="ARBA00043995"/>
    </source>
</evidence>
<evidence type="ECO:0000313" key="7">
    <source>
        <dbReference type="Proteomes" id="UP001562065"/>
    </source>
</evidence>
<reference evidence="6 7" key="1">
    <citation type="submission" date="2024-07" db="EMBL/GenBank/DDBJ databases">
        <authorList>
            <person name="Ren Q."/>
        </authorList>
    </citation>
    <scope>NUCLEOTIDE SEQUENCE [LARGE SCALE GENOMIC DNA]</scope>
    <source>
        <strain evidence="6 7">REN37</strain>
    </source>
</reference>
<gene>
    <name evidence="6" type="primary">waaF</name>
    <name evidence="6" type="ORF">AB5I84_02125</name>
</gene>
<dbReference type="Proteomes" id="UP001562065">
    <property type="component" value="Unassembled WGS sequence"/>
</dbReference>
<dbReference type="CDD" id="cd03789">
    <property type="entry name" value="GT9_LPS_heptosyltransferase"/>
    <property type="match status" value="1"/>
</dbReference>
<evidence type="ECO:0000256" key="2">
    <source>
        <dbReference type="ARBA" id="ARBA00022679"/>
    </source>
</evidence>
<evidence type="ECO:0000256" key="5">
    <source>
        <dbReference type="ARBA" id="ARBA00047503"/>
    </source>
</evidence>
<dbReference type="InterPro" id="IPR051199">
    <property type="entry name" value="LPS_LOS_Heptosyltrfase"/>
</dbReference>
<dbReference type="SUPFAM" id="SSF53756">
    <property type="entry name" value="UDP-Glycosyltransferase/glycogen phosphorylase"/>
    <property type="match status" value="1"/>
</dbReference>
<accession>A0ABV4ADM0</accession>
<dbReference type="Pfam" id="PF01075">
    <property type="entry name" value="Glyco_transf_9"/>
    <property type="match status" value="1"/>
</dbReference>
<sequence length="345" mass="38574">MVKAARRVLVVGPSWVGDMVMAQTLFAELRRQDPQVLIDVLAPDWCRPLLARMPEVRSALSLPFGHGELRLGERRSLGRQFRGHYDQAIVLPNSLKSALLPYWTATPVRTGWRGELRYGLLNDVRVLDPQRYPLMVQRFVALGRPAQAPVPARDEIIAPALRVDMNQVEQTLANLGLNRALPVLALCPGAEFGPAKRWPEDHYAEVARHQLEQGWQVWIFGSAKDREVAEQIRDLIPEKLRWRLHILAGDTTLNEAVDLLSEARAVVSNDSGLMHIAAALHRPLVAVYGSTSPDFTPPLHDQVAIVRLGLDCSPCFKRECPLGHLDCLRQLPASRVLEALEQVLA</sequence>
<evidence type="ECO:0000256" key="4">
    <source>
        <dbReference type="ARBA" id="ARBA00044042"/>
    </source>
</evidence>
<dbReference type="Gene3D" id="3.40.50.2000">
    <property type="entry name" value="Glycogen Phosphorylase B"/>
    <property type="match status" value="2"/>
</dbReference>
<dbReference type="PANTHER" id="PTHR30160">
    <property type="entry name" value="TETRAACYLDISACCHARIDE 4'-KINASE-RELATED"/>
    <property type="match status" value="1"/>
</dbReference>
<comment type="similarity">
    <text evidence="3">Belongs to the glycosyltransferase 9 family.</text>
</comment>
<dbReference type="NCBIfam" id="TIGR02195">
    <property type="entry name" value="heptsyl_trn_II"/>
    <property type="match status" value="1"/>
</dbReference>
<organism evidence="6 7">
    <name type="scientific">Isoalcanivorax beigongshangi</name>
    <dbReference type="NCBI Taxonomy" id="3238810"/>
    <lineage>
        <taxon>Bacteria</taxon>
        <taxon>Pseudomonadati</taxon>
        <taxon>Pseudomonadota</taxon>
        <taxon>Gammaproteobacteria</taxon>
        <taxon>Oceanospirillales</taxon>
        <taxon>Alcanivoracaceae</taxon>
        <taxon>Isoalcanivorax</taxon>
    </lineage>
</organism>
<protein>
    <recommendedName>
        <fullName evidence="4">lipopolysaccharide heptosyltransferase II</fullName>
        <ecNumber evidence="4">2.4.99.24</ecNumber>
    </recommendedName>
</protein>
<keyword evidence="7" id="KW-1185">Reference proteome</keyword>
<dbReference type="EC" id="2.4.99.24" evidence="4"/>
<keyword evidence="1" id="KW-0328">Glycosyltransferase</keyword>
<comment type="caution">
    <text evidence="6">The sequence shown here is derived from an EMBL/GenBank/DDBJ whole genome shotgun (WGS) entry which is preliminary data.</text>
</comment>
<name>A0ABV4ADM0_9GAMM</name>
<dbReference type="PANTHER" id="PTHR30160:SF7">
    <property type="entry name" value="ADP-HEPTOSE--LPS HEPTOSYLTRANSFERASE 2"/>
    <property type="match status" value="1"/>
</dbReference>
<dbReference type="EMBL" id="JBGCUO010000001">
    <property type="protein sequence ID" value="MEY1660939.1"/>
    <property type="molecule type" value="Genomic_DNA"/>
</dbReference>
<dbReference type="RefSeq" id="WP_369454179.1">
    <property type="nucleotide sequence ID" value="NZ_JBGCUO010000001.1"/>
</dbReference>
<keyword evidence="2" id="KW-0808">Transferase</keyword>
<comment type="catalytic activity">
    <reaction evidence="5">
        <text>an L-alpha-D-Hep-(1-&gt;5)-[alpha-Kdo-(2-&gt;4)]-alpha-Kdo-(2-&gt;6)-lipid A + ADP-L-glycero-beta-D-manno-heptose = an L-alpha-D-Hep-(1-&gt;3)-L-alpha-D-Hep-(1-&gt;5)-[alpha-Kdo-(2-&gt;4)]-alpha-Kdo-(2-&gt;6)-lipid A + ADP + H(+)</text>
        <dbReference type="Rhea" id="RHEA:74071"/>
        <dbReference type="ChEBI" id="CHEBI:15378"/>
        <dbReference type="ChEBI" id="CHEBI:61506"/>
        <dbReference type="ChEBI" id="CHEBI:193068"/>
        <dbReference type="ChEBI" id="CHEBI:193069"/>
        <dbReference type="ChEBI" id="CHEBI:456216"/>
        <dbReference type="EC" id="2.4.99.24"/>
    </reaction>
</comment>
<dbReference type="InterPro" id="IPR011910">
    <property type="entry name" value="RfaF"/>
</dbReference>
<evidence type="ECO:0000256" key="1">
    <source>
        <dbReference type="ARBA" id="ARBA00022676"/>
    </source>
</evidence>
<proteinExistence type="inferred from homology"/>
<dbReference type="InterPro" id="IPR002201">
    <property type="entry name" value="Glyco_trans_9"/>
</dbReference>